<dbReference type="PROSITE" id="PS50836">
    <property type="entry name" value="DOMON"/>
    <property type="match status" value="1"/>
</dbReference>
<accession>E7D1P1</accession>
<sequence>HEDFPVYLSSGTKTSNMVLSILILVLAVVSSGHGRPDGAPTSACSTLTPVHSGIEAQRSSSPYSVSAVRNGNKVKVTISSPVGEEIEGFILQARFNKDKSRMADGEFTERSGVSRTIDCFRGKKNTLTQVNPSPKREIVTEWMPTENLQDDIIFRATVAKTFALFWTEVDSPPVRVRSDASNAGRAQRRSFDSKSMYHDCFVSKGCFGYPQGCIPNTDCEVLLSYMNGDNGISFSMSGFLENGNYMAMGLSMDPQMGEDSVTECFRDGSTVTARESWNEGKSNSLIRELPRNSYDGYYSDGLTTCSWTEKYLKEANGRRFNLADSTYYLL</sequence>
<evidence type="ECO:0000256" key="3">
    <source>
        <dbReference type="ARBA" id="ARBA00023004"/>
    </source>
</evidence>
<protein>
    <recommendedName>
        <fullName evidence="8">Reelin domain-containing protein</fullName>
    </recommendedName>
</protein>
<reference evidence="7" key="1">
    <citation type="submission" date="2010-07" db="EMBL/GenBank/DDBJ databases">
        <title>Identification of Proteins Involved in Black Widow Spider Wrapping Silk Fibers.</title>
        <authorList>
            <person name="Nguyen A."/>
            <person name="Verduzco A."/>
            <person name="Vierra C."/>
        </authorList>
    </citation>
    <scope>NUCLEOTIDE SEQUENCE</scope>
</reference>
<dbReference type="CDD" id="cd08544">
    <property type="entry name" value="Reeler"/>
    <property type="match status" value="1"/>
</dbReference>
<keyword evidence="3" id="KW-0408">Iron</keyword>
<feature type="signal peptide" evidence="4">
    <location>
        <begin position="1"/>
        <end position="34"/>
    </location>
</feature>
<dbReference type="GO" id="GO:0016020">
    <property type="term" value="C:membrane"/>
    <property type="evidence" value="ECO:0007669"/>
    <property type="project" value="UniProtKB-SubCell"/>
</dbReference>
<feature type="domain" description="Reelin" evidence="6">
    <location>
        <begin position="21"/>
        <end position="189"/>
    </location>
</feature>
<proteinExistence type="evidence at transcript level"/>
<dbReference type="PANTHER" id="PTHR45828:SF38">
    <property type="entry name" value="FERRIC-CHELATE REDUCTASE 1 HOMOLOG-RELATED"/>
    <property type="match status" value="1"/>
</dbReference>
<comment type="subcellular location">
    <subcellularLocation>
        <location evidence="2">Membrane</location>
        <topology evidence="2">Multi-pass membrane protein</topology>
    </subcellularLocation>
</comment>
<evidence type="ECO:0000256" key="4">
    <source>
        <dbReference type="SAM" id="SignalP"/>
    </source>
</evidence>
<evidence type="ECO:0000256" key="1">
    <source>
        <dbReference type="ARBA" id="ARBA00001970"/>
    </source>
</evidence>
<dbReference type="EMBL" id="HQ005991">
    <property type="protein sequence ID" value="ADV40285.1"/>
    <property type="molecule type" value="mRNA"/>
</dbReference>
<dbReference type="Gene3D" id="2.60.40.4060">
    <property type="entry name" value="Reeler domain"/>
    <property type="match status" value="1"/>
</dbReference>
<evidence type="ECO:0000256" key="2">
    <source>
        <dbReference type="ARBA" id="ARBA00004141"/>
    </source>
</evidence>
<feature type="non-terminal residue" evidence="7">
    <location>
        <position position="1"/>
    </location>
</feature>
<feature type="non-terminal residue" evidence="7">
    <location>
        <position position="330"/>
    </location>
</feature>
<dbReference type="InterPro" id="IPR005018">
    <property type="entry name" value="DOMON_domain"/>
</dbReference>
<comment type="cofactor">
    <cofactor evidence="1">
        <name>heme b</name>
        <dbReference type="ChEBI" id="CHEBI:60344"/>
    </cofactor>
</comment>
<dbReference type="Pfam" id="PF02014">
    <property type="entry name" value="Reeler"/>
    <property type="match status" value="1"/>
</dbReference>
<feature type="chain" id="PRO_5003216588" description="Reelin domain-containing protein" evidence="4">
    <location>
        <begin position="35"/>
        <end position="330"/>
    </location>
</feature>
<organism evidence="7">
    <name type="scientific">Latrodectus hesperus</name>
    <name type="common">Western black widow spider</name>
    <dbReference type="NCBI Taxonomy" id="256737"/>
    <lineage>
        <taxon>Eukaryota</taxon>
        <taxon>Metazoa</taxon>
        <taxon>Ecdysozoa</taxon>
        <taxon>Arthropoda</taxon>
        <taxon>Chelicerata</taxon>
        <taxon>Arachnida</taxon>
        <taxon>Araneae</taxon>
        <taxon>Araneomorphae</taxon>
        <taxon>Entelegynae</taxon>
        <taxon>Araneoidea</taxon>
        <taxon>Theridiidae</taxon>
        <taxon>Latrodectus</taxon>
    </lineage>
</organism>
<feature type="domain" description="DOMON" evidence="5">
    <location>
        <begin position="217"/>
        <end position="330"/>
    </location>
</feature>
<dbReference type="Pfam" id="PF03351">
    <property type="entry name" value="DOMON"/>
    <property type="match status" value="1"/>
</dbReference>
<name>E7D1P1_LATHE</name>
<dbReference type="InterPro" id="IPR042307">
    <property type="entry name" value="Reeler_sf"/>
</dbReference>
<keyword evidence="4" id="KW-0732">Signal</keyword>
<dbReference type="PROSITE" id="PS51019">
    <property type="entry name" value="REELIN"/>
    <property type="match status" value="1"/>
</dbReference>
<dbReference type="CDD" id="cd09628">
    <property type="entry name" value="DOMON_SDR_2_like"/>
    <property type="match status" value="1"/>
</dbReference>
<dbReference type="InterPro" id="IPR051237">
    <property type="entry name" value="Ferric-chelate_Red/DefProt"/>
</dbReference>
<evidence type="ECO:0008006" key="8">
    <source>
        <dbReference type="Google" id="ProtNLM"/>
    </source>
</evidence>
<dbReference type="AlphaFoldDB" id="E7D1P1"/>
<dbReference type="PANTHER" id="PTHR45828">
    <property type="entry name" value="CYTOCHROME B561/FERRIC REDUCTASE TRANSMEMBRANE"/>
    <property type="match status" value="1"/>
</dbReference>
<evidence type="ECO:0000313" key="7">
    <source>
        <dbReference type="EMBL" id="ADV40285.1"/>
    </source>
</evidence>
<evidence type="ECO:0000259" key="6">
    <source>
        <dbReference type="PROSITE" id="PS51019"/>
    </source>
</evidence>
<dbReference type="GO" id="GO:0140571">
    <property type="term" value="F:transmembrane ascorbate ferrireductase activity"/>
    <property type="evidence" value="ECO:0007669"/>
    <property type="project" value="TreeGrafter"/>
</dbReference>
<dbReference type="InterPro" id="IPR002861">
    <property type="entry name" value="Reeler_dom"/>
</dbReference>
<evidence type="ECO:0000259" key="5">
    <source>
        <dbReference type="PROSITE" id="PS50836"/>
    </source>
</evidence>